<dbReference type="Pfam" id="PF05050">
    <property type="entry name" value="Methyltransf_21"/>
    <property type="match status" value="1"/>
</dbReference>
<comment type="caution">
    <text evidence="2">The sequence shown here is derived from an EMBL/GenBank/DDBJ whole genome shotgun (WGS) entry which is preliminary data.</text>
</comment>
<dbReference type="SUPFAM" id="SSF53335">
    <property type="entry name" value="S-adenosyl-L-methionine-dependent methyltransferases"/>
    <property type="match status" value="1"/>
</dbReference>
<evidence type="ECO:0000313" key="2">
    <source>
        <dbReference type="EMBL" id="PYD76436.1"/>
    </source>
</evidence>
<dbReference type="Gene3D" id="3.40.50.150">
    <property type="entry name" value="Vaccinia Virus protein VP39"/>
    <property type="match status" value="1"/>
</dbReference>
<dbReference type="PANTHER" id="PTHR34203:SF15">
    <property type="entry name" value="SLL1173 PROTEIN"/>
    <property type="match status" value="1"/>
</dbReference>
<gene>
    <name evidence="2" type="ORF">CFR71_02450</name>
</gene>
<dbReference type="PANTHER" id="PTHR34203">
    <property type="entry name" value="METHYLTRANSFERASE, FKBM FAMILY PROTEIN"/>
    <property type="match status" value="1"/>
</dbReference>
<sequence length="313" mass="34590">MMVSFETLGWNSEKIIPIKSKIIQNIKKRTPALNQGVLHPRCMRKLPRAVYKQLIRANARGVPMDDAILCRVLCKYKMFVNPEDRGLSPHLILDGYWELSVTETMIDLVREGMTAIDVGANLGYFSVLLADLVGPDGHVIVAEPNPRMASLLTQSVRVNAFDSRVELVTDAITAESGQEMTLTIPRNFPQNGAVHYGAPHSGEDDSSTSVRIRTRTLDDIVGDRPVDFIKIDVEGSEQAVWAGMQGILGRGKPLSIILEFTPDRYADPMAFLNNFLQAGFGLSQITASGRQSVTPDDIMKGPLNIDRMLVLSR</sequence>
<dbReference type="AlphaFoldDB" id="A0A318Q9V2"/>
<dbReference type="EMBL" id="NOXG01000002">
    <property type="protein sequence ID" value="PYD76436.1"/>
    <property type="molecule type" value="Genomic_DNA"/>
</dbReference>
<proteinExistence type="predicted"/>
<accession>A0A318Q9V2</accession>
<organism evidence="2 3">
    <name type="scientific">Novacetimonas pomaceti</name>
    <dbReference type="NCBI Taxonomy" id="2021998"/>
    <lineage>
        <taxon>Bacteria</taxon>
        <taxon>Pseudomonadati</taxon>
        <taxon>Pseudomonadota</taxon>
        <taxon>Alphaproteobacteria</taxon>
        <taxon>Acetobacterales</taxon>
        <taxon>Acetobacteraceae</taxon>
        <taxon>Novacetimonas</taxon>
    </lineage>
</organism>
<dbReference type="NCBIfam" id="TIGR01444">
    <property type="entry name" value="fkbM_fam"/>
    <property type="match status" value="1"/>
</dbReference>
<dbReference type="InterPro" id="IPR029063">
    <property type="entry name" value="SAM-dependent_MTases_sf"/>
</dbReference>
<dbReference type="InterPro" id="IPR052514">
    <property type="entry name" value="SAM-dependent_MTase"/>
</dbReference>
<dbReference type="InterPro" id="IPR006342">
    <property type="entry name" value="FkbM_mtfrase"/>
</dbReference>
<protein>
    <recommendedName>
        <fullName evidence="1">Methyltransferase FkbM domain-containing protein</fullName>
    </recommendedName>
</protein>
<evidence type="ECO:0000259" key="1">
    <source>
        <dbReference type="Pfam" id="PF05050"/>
    </source>
</evidence>
<feature type="domain" description="Methyltransferase FkbM" evidence="1">
    <location>
        <begin position="117"/>
        <end position="270"/>
    </location>
</feature>
<reference evidence="2 3" key="1">
    <citation type="submission" date="2017-07" db="EMBL/GenBank/DDBJ databases">
        <title>A draft genome sequence of Komagataeibacter sp. T5K1.</title>
        <authorList>
            <person name="Skraban J."/>
            <person name="Cleenwerck I."/>
            <person name="Vandamme P."/>
            <person name="Trcek J."/>
        </authorList>
    </citation>
    <scope>NUCLEOTIDE SEQUENCE [LARGE SCALE GENOMIC DNA]</scope>
    <source>
        <strain evidence="2 3">T5K1</strain>
    </source>
</reference>
<dbReference type="Proteomes" id="UP000247609">
    <property type="component" value="Unassembled WGS sequence"/>
</dbReference>
<name>A0A318Q9V2_9PROT</name>
<evidence type="ECO:0000313" key="3">
    <source>
        <dbReference type="Proteomes" id="UP000247609"/>
    </source>
</evidence>